<dbReference type="AlphaFoldDB" id="M1DEW9"/>
<dbReference type="Gramene" id="PGSC0003DMT400087942">
    <property type="protein sequence ID" value="PGSC0003DMT400087942"/>
    <property type="gene ID" value="PGSC0003DMG400037513"/>
</dbReference>
<dbReference type="Pfam" id="PF20167">
    <property type="entry name" value="Transposase_32"/>
    <property type="match status" value="1"/>
</dbReference>
<keyword evidence="4" id="KW-1185">Reference proteome</keyword>
<name>M1DEW9_SOLTU</name>
<feature type="region of interest" description="Disordered" evidence="1">
    <location>
        <begin position="1"/>
        <end position="36"/>
    </location>
</feature>
<feature type="domain" description="Putative plant transposon protein" evidence="2">
    <location>
        <begin position="65"/>
        <end position="162"/>
    </location>
</feature>
<dbReference type="HOGENOM" id="CLU_1629946_0_0_1"/>
<accession>M1DEW9</accession>
<evidence type="ECO:0000313" key="3">
    <source>
        <dbReference type="EnsemblPlants" id="PGSC0003DMT400087942"/>
    </source>
</evidence>
<evidence type="ECO:0000256" key="1">
    <source>
        <dbReference type="SAM" id="MobiDB-lite"/>
    </source>
</evidence>
<proteinExistence type="predicted"/>
<dbReference type="GO" id="GO:0009579">
    <property type="term" value="C:thylakoid"/>
    <property type="evidence" value="ECO:0000318"/>
    <property type="project" value="GO_Central"/>
</dbReference>
<evidence type="ECO:0000259" key="2">
    <source>
        <dbReference type="Pfam" id="PF20167"/>
    </source>
</evidence>
<dbReference type="EnsemblPlants" id="PGSC0003DMT400087942">
    <property type="protein sequence ID" value="PGSC0003DMT400087942"/>
    <property type="gene ID" value="PGSC0003DMG400037513"/>
</dbReference>
<evidence type="ECO:0000313" key="4">
    <source>
        <dbReference type="Proteomes" id="UP000011115"/>
    </source>
</evidence>
<dbReference type="PaxDb" id="4113-PGSC0003DMT400087942"/>
<protein>
    <recommendedName>
        <fullName evidence="2">Putative plant transposon protein domain-containing protein</fullName>
    </recommendedName>
</protein>
<sequence length="163" mass="18298">MHDPAQILVPPTPPPPPAQVLEQVPPVQTPPPRSLNRLKDEGLTMILEEKWLSTEDGAKREEVDQLLQAGGNVVVRGRKIQKKTLDDLKGWLAQLIFDITPSWIEVGDPLDKKKINVATRYWFGFISSILMPSQNESILRHTKFALLGSIIDHDDINLGLIIE</sequence>
<reference evidence="4" key="1">
    <citation type="journal article" date="2011" name="Nature">
        <title>Genome sequence and analysis of the tuber crop potato.</title>
        <authorList>
            <consortium name="The Potato Genome Sequencing Consortium"/>
        </authorList>
    </citation>
    <scope>NUCLEOTIDE SEQUENCE [LARGE SCALE GENOMIC DNA]</scope>
    <source>
        <strain evidence="4">cv. DM1-3 516 R44</strain>
    </source>
</reference>
<dbReference type="PANTHER" id="PTHR33180">
    <property type="entry name" value="PHOTOSYSTEM II CP43 REACTION CENTER PROTEIN"/>
    <property type="match status" value="1"/>
</dbReference>
<dbReference type="PANTHER" id="PTHR33180:SF31">
    <property type="entry name" value="POLYPROTEIN PROTEIN"/>
    <property type="match status" value="1"/>
</dbReference>
<dbReference type="Proteomes" id="UP000011115">
    <property type="component" value="Unassembled WGS sequence"/>
</dbReference>
<dbReference type="GO" id="GO:0009523">
    <property type="term" value="C:photosystem II"/>
    <property type="evidence" value="ECO:0000318"/>
    <property type="project" value="GO_Central"/>
</dbReference>
<organism evidence="3 4">
    <name type="scientific">Solanum tuberosum</name>
    <name type="common">Potato</name>
    <dbReference type="NCBI Taxonomy" id="4113"/>
    <lineage>
        <taxon>Eukaryota</taxon>
        <taxon>Viridiplantae</taxon>
        <taxon>Streptophyta</taxon>
        <taxon>Embryophyta</taxon>
        <taxon>Tracheophyta</taxon>
        <taxon>Spermatophyta</taxon>
        <taxon>Magnoliopsida</taxon>
        <taxon>eudicotyledons</taxon>
        <taxon>Gunneridae</taxon>
        <taxon>Pentapetalae</taxon>
        <taxon>asterids</taxon>
        <taxon>lamiids</taxon>
        <taxon>Solanales</taxon>
        <taxon>Solanaceae</taxon>
        <taxon>Solanoideae</taxon>
        <taxon>Solaneae</taxon>
        <taxon>Solanum</taxon>
    </lineage>
</organism>
<dbReference type="InterPro" id="IPR046796">
    <property type="entry name" value="Transposase_32_dom"/>
</dbReference>
<reference evidence="3" key="2">
    <citation type="submission" date="2015-06" db="UniProtKB">
        <authorList>
            <consortium name="EnsemblPlants"/>
        </authorList>
    </citation>
    <scope>IDENTIFICATION</scope>
    <source>
        <strain evidence="3">DM1-3 516 R44</strain>
    </source>
</reference>
<dbReference type="InParanoid" id="M1DEW9"/>